<dbReference type="Proteomes" id="UP001144978">
    <property type="component" value="Unassembled WGS sequence"/>
</dbReference>
<evidence type="ECO:0000313" key="2">
    <source>
        <dbReference type="Proteomes" id="UP001144978"/>
    </source>
</evidence>
<comment type="caution">
    <text evidence="1">The sequence shown here is derived from an EMBL/GenBank/DDBJ whole genome shotgun (WGS) entry which is preliminary data.</text>
</comment>
<keyword evidence="2" id="KW-1185">Reference proteome</keyword>
<sequence length="69" mass="7309">MFTCISPQLIVLRVVSGQAWTKDQTAQSLSAMEFENLGASRTAATTTAAQSEGTSTMDHKSVGSVQDMV</sequence>
<organism evidence="1 2">
    <name type="scientific">Trametes sanguinea</name>
    <dbReference type="NCBI Taxonomy" id="158606"/>
    <lineage>
        <taxon>Eukaryota</taxon>
        <taxon>Fungi</taxon>
        <taxon>Dikarya</taxon>
        <taxon>Basidiomycota</taxon>
        <taxon>Agaricomycotina</taxon>
        <taxon>Agaricomycetes</taxon>
        <taxon>Polyporales</taxon>
        <taxon>Polyporaceae</taxon>
        <taxon>Trametes</taxon>
    </lineage>
</organism>
<reference evidence="1" key="1">
    <citation type="submission" date="2022-08" db="EMBL/GenBank/DDBJ databases">
        <title>Genome Sequence of Pycnoporus sanguineus.</title>
        <authorList>
            <person name="Buettner E."/>
        </authorList>
    </citation>
    <scope>NUCLEOTIDE SEQUENCE</scope>
    <source>
        <strain evidence="1">CG-C14</strain>
    </source>
</reference>
<proteinExistence type="predicted"/>
<name>A0ACC1MH15_9APHY</name>
<gene>
    <name evidence="1" type="ORF">NUW54_g13929</name>
</gene>
<accession>A0ACC1MH15</accession>
<evidence type="ECO:0000313" key="1">
    <source>
        <dbReference type="EMBL" id="KAJ2966013.1"/>
    </source>
</evidence>
<protein>
    <submittedName>
        <fullName evidence="1">Uncharacterized protein</fullName>
    </submittedName>
</protein>
<dbReference type="EMBL" id="JANSHE010006799">
    <property type="protein sequence ID" value="KAJ2966013.1"/>
    <property type="molecule type" value="Genomic_DNA"/>
</dbReference>